<protein>
    <submittedName>
        <fullName evidence="1">Uncharacterized protein</fullName>
    </submittedName>
</protein>
<organism evidence="1 2">
    <name type="scientific">Mycobacteroides chelonae</name>
    <name type="common">Mycobacterium chelonae</name>
    <dbReference type="NCBI Taxonomy" id="1774"/>
    <lineage>
        <taxon>Bacteria</taxon>
        <taxon>Bacillati</taxon>
        <taxon>Actinomycetota</taxon>
        <taxon>Actinomycetes</taxon>
        <taxon>Mycobacteriales</taxon>
        <taxon>Mycobacteriaceae</taxon>
        <taxon>Mycobacteroides</taxon>
    </lineage>
</organism>
<accession>A0A1S1LSZ5</accession>
<evidence type="ECO:0000313" key="1">
    <source>
        <dbReference type="EMBL" id="OHU58306.1"/>
    </source>
</evidence>
<dbReference type="AlphaFoldDB" id="A0A1S1LSZ5"/>
<gene>
    <name evidence="1" type="ORF">BKG82_12040</name>
</gene>
<name>A0A1S1LSZ5_MYCCH</name>
<comment type="caution">
    <text evidence="1">The sequence shown here is derived from an EMBL/GenBank/DDBJ whole genome shotgun (WGS) entry which is preliminary data.</text>
</comment>
<reference evidence="1 2" key="1">
    <citation type="submission" date="2016-10" db="EMBL/GenBank/DDBJ databases">
        <title>Evaluation of Human, Veterinary and Environmental Mycobacterium chelonae Isolates by Core Genome Phylogenomic Analysis, Targeted Gene Comparison, and Anti-microbial Susceptibility Patterns: A Tale of Mistaken Identities.</title>
        <authorList>
            <person name="Fogelson S.B."/>
            <person name="Camus A.C."/>
            <person name="Lorenz W."/>
            <person name="Vasireddy R."/>
            <person name="Vasireddy S."/>
            <person name="Smith T."/>
            <person name="Brown-Elliott B.A."/>
            <person name="Wallace R.J.Jr."/>
            <person name="Hasan N.A."/>
            <person name="Reischl U."/>
            <person name="Sanchez S."/>
        </authorList>
    </citation>
    <scope>NUCLEOTIDE SEQUENCE [LARGE SCALE GENOMIC DNA]</scope>
    <source>
        <strain evidence="1 2">15515</strain>
    </source>
</reference>
<dbReference type="Proteomes" id="UP000180043">
    <property type="component" value="Unassembled WGS sequence"/>
</dbReference>
<evidence type="ECO:0000313" key="2">
    <source>
        <dbReference type="Proteomes" id="UP000180043"/>
    </source>
</evidence>
<dbReference type="EMBL" id="MLIQ01000013">
    <property type="protein sequence ID" value="OHU58306.1"/>
    <property type="molecule type" value="Genomic_DNA"/>
</dbReference>
<sequence>MVTARALEEVDCGWGSVEPEAVIVKFRSGFSIYESRLELARLLLTDFDRAVTWIASQQVGQVNCHPIVQQTRASSS</sequence>
<proteinExistence type="predicted"/>